<accession>A0ABY4SJJ6</accession>
<gene>
    <name evidence="1" type="ORF">MW290_21530</name>
</gene>
<dbReference type="Pfam" id="PF07394">
    <property type="entry name" value="DUF1501"/>
    <property type="match status" value="1"/>
</dbReference>
<evidence type="ECO:0000313" key="2">
    <source>
        <dbReference type="Proteomes" id="UP001056201"/>
    </source>
</evidence>
<sequence>MTTPFDARRRALLRRGAGLLGALGLGAGGLTLAPRGARAGDYRALVCVFLYGGNDGANTLVPTERDPYALYAGLRGALALPPGSLVPLAGSGLGLHPSLAALQPWWDAGRLAPVLNVGPLVKPLTQSTFMAAAPADTTQLPESLFSHPDQRVLWEAGGGNPRLRSGWGGRAAGSQPVIGFGNNPLFGQAEDRATLVLPGPGELFGGYGLQAEDARWAPLAARQQALLAMYQDTQDNELAQRFAAQQIEAFWLSSQLAGLVRTLPGEAAAFALIDQVFAPLLSNGRFANPLAAQLYQVAKLIHARATLGGDRQIFLTQLEGFDTHANQVARDGATLGDHAQLLRWVGEALAAFHAALQAVGAGDTTVSFTQSEFGRTVLPNASLGTDHGWGNHHWVMGGPVRGGQVYGRLPDPTPGGADDASRHEGERHGRWIPQIAVDQYAATLLNWLGVGDAALARALPGLSGFGQRPLGFL</sequence>
<dbReference type="InterPro" id="IPR006311">
    <property type="entry name" value="TAT_signal"/>
</dbReference>
<dbReference type="EMBL" id="CP097636">
    <property type="protein sequence ID" value="URI11525.1"/>
    <property type="molecule type" value="Genomic_DNA"/>
</dbReference>
<name>A0ABY4SJJ6_AQUTE</name>
<dbReference type="RefSeq" id="WP_250199719.1">
    <property type="nucleotide sequence ID" value="NZ_CP097636.1"/>
</dbReference>
<dbReference type="PROSITE" id="PS51318">
    <property type="entry name" value="TAT"/>
    <property type="match status" value="1"/>
</dbReference>
<reference evidence="1" key="1">
    <citation type="submission" date="2022-05" db="EMBL/GenBank/DDBJ databases">
        <title>An RpoN-dependent PEP-CTERM gene is involved in floc formation of an Aquincola tertiaricarbonis strain.</title>
        <authorList>
            <person name="Qiu D."/>
            <person name="Xia M."/>
        </authorList>
    </citation>
    <scope>NUCLEOTIDE SEQUENCE</scope>
    <source>
        <strain evidence="1">RN12</strain>
    </source>
</reference>
<proteinExistence type="predicted"/>
<organism evidence="1 2">
    <name type="scientific">Aquincola tertiaricarbonis</name>
    <dbReference type="NCBI Taxonomy" id="391953"/>
    <lineage>
        <taxon>Bacteria</taxon>
        <taxon>Pseudomonadati</taxon>
        <taxon>Pseudomonadota</taxon>
        <taxon>Betaproteobacteria</taxon>
        <taxon>Burkholderiales</taxon>
        <taxon>Sphaerotilaceae</taxon>
        <taxon>Aquincola</taxon>
    </lineage>
</organism>
<dbReference type="PANTHER" id="PTHR43737:SF1">
    <property type="entry name" value="DUF1501 DOMAIN-CONTAINING PROTEIN"/>
    <property type="match status" value="1"/>
</dbReference>
<dbReference type="InterPro" id="IPR010869">
    <property type="entry name" value="DUF1501"/>
</dbReference>
<protein>
    <submittedName>
        <fullName evidence="1">DUF1501 domain-containing protein</fullName>
    </submittedName>
</protein>
<dbReference type="Proteomes" id="UP001056201">
    <property type="component" value="Chromosome 2"/>
</dbReference>
<keyword evidence="2" id="KW-1185">Reference proteome</keyword>
<evidence type="ECO:0000313" key="1">
    <source>
        <dbReference type="EMBL" id="URI11525.1"/>
    </source>
</evidence>
<dbReference type="PANTHER" id="PTHR43737">
    <property type="entry name" value="BLL7424 PROTEIN"/>
    <property type="match status" value="1"/>
</dbReference>